<evidence type="ECO:0000256" key="1">
    <source>
        <dbReference type="ARBA" id="ARBA00004651"/>
    </source>
</evidence>
<organism evidence="8 9">
    <name type="scientific">Actinoplanes sandaracinus</name>
    <dbReference type="NCBI Taxonomy" id="3045177"/>
    <lineage>
        <taxon>Bacteria</taxon>
        <taxon>Bacillati</taxon>
        <taxon>Actinomycetota</taxon>
        <taxon>Actinomycetes</taxon>
        <taxon>Micromonosporales</taxon>
        <taxon>Micromonosporaceae</taxon>
        <taxon>Actinoplanes</taxon>
    </lineage>
</organism>
<reference evidence="8 9" key="1">
    <citation type="submission" date="2023-05" db="EMBL/GenBank/DDBJ databases">
        <title>Actinoplanes sp. NEAU-A12 genome sequencing.</title>
        <authorList>
            <person name="Wang Z.-S."/>
        </authorList>
    </citation>
    <scope>NUCLEOTIDE SEQUENCE [LARGE SCALE GENOMIC DNA]</scope>
    <source>
        <strain evidence="8 9">NEAU-A12</strain>
    </source>
</reference>
<feature type="transmembrane region" description="Helical" evidence="7">
    <location>
        <begin position="210"/>
        <end position="236"/>
    </location>
</feature>
<feature type="compositionally biased region" description="Low complexity" evidence="6">
    <location>
        <begin position="401"/>
        <end position="423"/>
    </location>
</feature>
<keyword evidence="3 7" id="KW-0812">Transmembrane</keyword>
<feature type="transmembrane region" description="Helical" evidence="7">
    <location>
        <begin position="39"/>
        <end position="59"/>
    </location>
</feature>
<protein>
    <submittedName>
        <fullName evidence="8">MFS transporter</fullName>
    </submittedName>
</protein>
<dbReference type="InterPro" id="IPR036259">
    <property type="entry name" value="MFS_trans_sf"/>
</dbReference>
<feature type="transmembrane region" description="Helical" evidence="7">
    <location>
        <begin position="271"/>
        <end position="291"/>
    </location>
</feature>
<comment type="subcellular location">
    <subcellularLocation>
        <location evidence="1">Cell membrane</location>
        <topology evidence="1">Multi-pass membrane protein</topology>
    </subcellularLocation>
</comment>
<evidence type="ECO:0000256" key="4">
    <source>
        <dbReference type="ARBA" id="ARBA00022989"/>
    </source>
</evidence>
<evidence type="ECO:0000256" key="3">
    <source>
        <dbReference type="ARBA" id="ARBA00022692"/>
    </source>
</evidence>
<gene>
    <name evidence="8" type="ORF">QLQ12_05170</name>
</gene>
<sequence>MTRDFRLLAIGQGLSWLGNAFQTVALAFAVITTTGARDLGLVMATNVLTLLAGTLFGGIWADRLQPQRVMVVSDLVRFAATAAIAAMFTTGGYHLATLCALTVISAGAGSFFSPAMSSLKPLLVPVEERQKANATLSLLQSMCGVAGPATAGITVAAFGAPAGFSINAVSFLASMVAAALIRVRAPRGPRSAMGSELAAGWRELRSRDWLFANLLGASAYHIANGVILVLVPLIAIERLGGAHAIGWIAAAEGLGGVIGSAIGMRFRPRRLLFAGLLALPLMSVWAFAYVWPGTLAAIMIGAVIGYAGLLFYDVAWDTSLQENVPHRVLGRVSSWDYLTSFLAMPVGNAMAWPLADRFGIDRVLTACACVLLAAGVAMLLVPGCRRLVRTGEPAPDPAAVPAPDSAPDSSSNPARSSNPGSASDPDSTSIPGPAPAPVPVHRDPVTAAVMPTDPTPDRVVPPADVHRHHHPAG</sequence>
<dbReference type="EMBL" id="JASCTH010000003">
    <property type="protein sequence ID" value="MDI6097991.1"/>
    <property type="molecule type" value="Genomic_DNA"/>
</dbReference>
<accession>A0ABT6WE29</accession>
<proteinExistence type="predicted"/>
<keyword evidence="2" id="KW-1003">Cell membrane</keyword>
<feature type="transmembrane region" description="Helical" evidence="7">
    <location>
        <begin position="164"/>
        <end position="183"/>
    </location>
</feature>
<feature type="transmembrane region" description="Helical" evidence="7">
    <location>
        <begin position="242"/>
        <end position="264"/>
    </location>
</feature>
<dbReference type="InterPro" id="IPR011701">
    <property type="entry name" value="MFS"/>
</dbReference>
<dbReference type="SUPFAM" id="SSF103473">
    <property type="entry name" value="MFS general substrate transporter"/>
    <property type="match status" value="1"/>
</dbReference>
<evidence type="ECO:0000256" key="7">
    <source>
        <dbReference type="SAM" id="Phobius"/>
    </source>
</evidence>
<feature type="transmembrane region" description="Helical" evidence="7">
    <location>
        <begin position="297"/>
        <end position="316"/>
    </location>
</feature>
<dbReference type="CDD" id="cd06173">
    <property type="entry name" value="MFS_MefA_like"/>
    <property type="match status" value="1"/>
</dbReference>
<evidence type="ECO:0000313" key="9">
    <source>
        <dbReference type="Proteomes" id="UP001241758"/>
    </source>
</evidence>
<feature type="region of interest" description="Disordered" evidence="6">
    <location>
        <begin position="394"/>
        <end position="473"/>
    </location>
</feature>
<dbReference type="PANTHER" id="PTHR23513">
    <property type="entry name" value="INTEGRAL MEMBRANE EFFLUX PROTEIN-RELATED"/>
    <property type="match status" value="1"/>
</dbReference>
<feature type="transmembrane region" description="Helical" evidence="7">
    <location>
        <begin position="363"/>
        <end position="381"/>
    </location>
</feature>
<evidence type="ECO:0000256" key="6">
    <source>
        <dbReference type="SAM" id="MobiDB-lite"/>
    </source>
</evidence>
<comment type="caution">
    <text evidence="8">The sequence shown here is derived from an EMBL/GenBank/DDBJ whole genome shotgun (WGS) entry which is preliminary data.</text>
</comment>
<dbReference type="Gene3D" id="1.20.1250.20">
    <property type="entry name" value="MFS general substrate transporter like domains"/>
    <property type="match status" value="1"/>
</dbReference>
<keyword evidence="5 7" id="KW-0472">Membrane</keyword>
<evidence type="ECO:0000313" key="8">
    <source>
        <dbReference type="EMBL" id="MDI6097991.1"/>
    </source>
</evidence>
<keyword evidence="9" id="KW-1185">Reference proteome</keyword>
<feature type="transmembrane region" description="Helical" evidence="7">
    <location>
        <begin position="328"/>
        <end position="351"/>
    </location>
</feature>
<keyword evidence="4 7" id="KW-1133">Transmembrane helix</keyword>
<dbReference type="PANTHER" id="PTHR23513:SF11">
    <property type="entry name" value="STAPHYLOFERRIN A TRANSPORTER"/>
    <property type="match status" value="1"/>
</dbReference>
<dbReference type="Proteomes" id="UP001241758">
    <property type="component" value="Unassembled WGS sequence"/>
</dbReference>
<name>A0ABT6WE29_9ACTN</name>
<dbReference type="RefSeq" id="WP_282757460.1">
    <property type="nucleotide sequence ID" value="NZ_JASCTH010000003.1"/>
</dbReference>
<evidence type="ECO:0000256" key="5">
    <source>
        <dbReference type="ARBA" id="ARBA00023136"/>
    </source>
</evidence>
<evidence type="ECO:0000256" key="2">
    <source>
        <dbReference type="ARBA" id="ARBA00022475"/>
    </source>
</evidence>
<dbReference type="Pfam" id="PF07690">
    <property type="entry name" value="MFS_1"/>
    <property type="match status" value="1"/>
</dbReference>